<accession>A0A5R8Y5G8</accession>
<organism evidence="1 2">
    <name type="scientific">Arcobacter arenosus</name>
    <dbReference type="NCBI Taxonomy" id="2576037"/>
    <lineage>
        <taxon>Bacteria</taxon>
        <taxon>Pseudomonadati</taxon>
        <taxon>Campylobacterota</taxon>
        <taxon>Epsilonproteobacteria</taxon>
        <taxon>Campylobacterales</taxon>
        <taxon>Arcobacteraceae</taxon>
        <taxon>Arcobacter</taxon>
    </lineage>
</organism>
<dbReference type="AlphaFoldDB" id="A0A5R8Y5G8"/>
<sequence>MIYEMIMRYPDGNVYFNIDEIEKFRFQTMAILSGFYYKKFPRRYNSNSIVGKSKLEQNDINAMNLQSKVKEKYKVAYKKFIDTSKKKEFMKREYLYDMVSINTKLIVNYVVINKTQQLPKSICYSEDNKKIVTKYVDKLLDYVENSKTYQSKVFYNSLFNYKAQTNVPTVFKMLNYRCPNLKPKISEVVERINRLNEVKK</sequence>
<evidence type="ECO:0000313" key="2">
    <source>
        <dbReference type="Proteomes" id="UP000308901"/>
    </source>
</evidence>
<dbReference type="Proteomes" id="UP000308901">
    <property type="component" value="Unassembled WGS sequence"/>
</dbReference>
<proteinExistence type="predicted"/>
<dbReference type="EMBL" id="VANU01000001">
    <property type="protein sequence ID" value="TLP40752.1"/>
    <property type="molecule type" value="Genomic_DNA"/>
</dbReference>
<reference evidence="1 2" key="1">
    <citation type="submission" date="2019-05" db="EMBL/GenBank/DDBJ databases">
        <title>Arcobacter sp. nov., isolated from sea sediment.</title>
        <authorList>
            <person name="Kim W."/>
        </authorList>
    </citation>
    <scope>NUCLEOTIDE SEQUENCE [LARGE SCALE GENOMIC DNA]</scope>
    <source>
        <strain evidence="1 2">CAU 1517</strain>
    </source>
</reference>
<comment type="caution">
    <text evidence="1">The sequence shown here is derived from an EMBL/GenBank/DDBJ whole genome shotgun (WGS) entry which is preliminary data.</text>
</comment>
<name>A0A5R8Y5G8_9BACT</name>
<dbReference type="RefSeq" id="WP_138151117.1">
    <property type="nucleotide sequence ID" value="NZ_VANU01000001.1"/>
</dbReference>
<keyword evidence="2" id="KW-1185">Reference proteome</keyword>
<evidence type="ECO:0000313" key="1">
    <source>
        <dbReference type="EMBL" id="TLP40752.1"/>
    </source>
</evidence>
<gene>
    <name evidence="1" type="ORF">FDK22_01680</name>
</gene>
<protein>
    <submittedName>
        <fullName evidence="1">Uncharacterized protein</fullName>
    </submittedName>
</protein>